<dbReference type="Gene3D" id="3.40.605.10">
    <property type="entry name" value="Aldehyde Dehydrogenase, Chain A, domain 1"/>
    <property type="match status" value="1"/>
</dbReference>
<organism evidence="3">
    <name type="scientific">marine metagenome</name>
    <dbReference type="NCBI Taxonomy" id="408172"/>
    <lineage>
        <taxon>unclassified sequences</taxon>
        <taxon>metagenomes</taxon>
        <taxon>ecological metagenomes</taxon>
    </lineage>
</organism>
<dbReference type="PROSITE" id="PS00687">
    <property type="entry name" value="ALDEHYDE_DEHYDR_GLU"/>
    <property type="match status" value="1"/>
</dbReference>
<accession>A0A381YQV7</accession>
<dbReference type="GO" id="GO:0004777">
    <property type="term" value="F:succinate-semialdehyde dehydrogenase (NAD+) activity"/>
    <property type="evidence" value="ECO:0007669"/>
    <property type="project" value="TreeGrafter"/>
</dbReference>
<dbReference type="PANTHER" id="PTHR43353:SF6">
    <property type="entry name" value="CYTOPLASMIC ALDEHYDE DEHYDROGENASE (EUROFUNG)"/>
    <property type="match status" value="1"/>
</dbReference>
<dbReference type="AlphaFoldDB" id="A0A381YQV7"/>
<name>A0A381YQV7_9ZZZZ</name>
<dbReference type="SUPFAM" id="SSF53720">
    <property type="entry name" value="ALDH-like"/>
    <property type="match status" value="1"/>
</dbReference>
<evidence type="ECO:0000259" key="2">
    <source>
        <dbReference type="Pfam" id="PF00171"/>
    </source>
</evidence>
<keyword evidence="1" id="KW-0560">Oxidoreductase</keyword>
<dbReference type="InterPro" id="IPR016163">
    <property type="entry name" value="Ald_DH_C"/>
</dbReference>
<feature type="domain" description="Aldehyde dehydrogenase" evidence="2">
    <location>
        <begin position="3"/>
        <end position="454"/>
    </location>
</feature>
<proteinExistence type="predicted"/>
<dbReference type="Gene3D" id="3.40.309.10">
    <property type="entry name" value="Aldehyde Dehydrogenase, Chain A, domain 2"/>
    <property type="match status" value="1"/>
</dbReference>
<dbReference type="InterPro" id="IPR015590">
    <property type="entry name" value="Aldehyde_DH_dom"/>
</dbReference>
<dbReference type="InterPro" id="IPR016161">
    <property type="entry name" value="Ald_DH/histidinol_DH"/>
</dbReference>
<dbReference type="Pfam" id="PF00171">
    <property type="entry name" value="Aldedh"/>
    <property type="match status" value="1"/>
</dbReference>
<protein>
    <recommendedName>
        <fullName evidence="2">Aldehyde dehydrogenase domain-containing protein</fullName>
    </recommendedName>
</protein>
<dbReference type="InterPro" id="IPR029510">
    <property type="entry name" value="Ald_DH_CS_GLU"/>
</dbReference>
<sequence length="467" mass="50646">MTQIPVRNPHTGDIDYAFVEPTNSELASKISRLRENQLDWSSLQVSDRGEILRQFADGLARHKDQLAQALCIDTGRWRLSVMEVDALEAITHSRVNQAIVTLQTKRMKSESIDISHLQVFVPYPVVGVISPWNYPLILSFLDAVPALLAGCSVIIKPSEVTPRFIEAVNQVLSDTVELGAVVDVVPGTASTGNNLIDLVDAINFTGSVETGRQVATRAANQLKPAFLELGGKDPAIVLESADIERAAQAILHCATVNTGQACFSIERVYVHEALATKFIDLISSLAEEISLNTEDPAKGAIGPIISAKQIQVIDLHLKDARYKKASFLTGGIIEHHGGSWLRPTVVTDVDHSMLLMRKETFAPIIPIMTFRKTSEAVFLANDSEYGLSAAVFGDLDKSEAVALKLDAGGIYCNDVDLIGSAHESAEKMSFKNSGLGGSRYGPEGITRFTRKQSVVFQHGSGVTIDDL</sequence>
<gene>
    <name evidence="3" type="ORF">METZ01_LOCUS131885</name>
</gene>
<dbReference type="EMBL" id="UINC01018753">
    <property type="protein sequence ID" value="SVA79031.1"/>
    <property type="molecule type" value="Genomic_DNA"/>
</dbReference>
<dbReference type="InterPro" id="IPR050740">
    <property type="entry name" value="Aldehyde_DH_Superfamily"/>
</dbReference>
<dbReference type="GO" id="GO:0009450">
    <property type="term" value="P:gamma-aminobutyric acid catabolic process"/>
    <property type="evidence" value="ECO:0007669"/>
    <property type="project" value="TreeGrafter"/>
</dbReference>
<dbReference type="PANTHER" id="PTHR43353">
    <property type="entry name" value="SUCCINATE-SEMIALDEHYDE DEHYDROGENASE, MITOCHONDRIAL"/>
    <property type="match status" value="1"/>
</dbReference>
<evidence type="ECO:0000313" key="3">
    <source>
        <dbReference type="EMBL" id="SVA79031.1"/>
    </source>
</evidence>
<dbReference type="InterPro" id="IPR016162">
    <property type="entry name" value="Ald_DH_N"/>
</dbReference>
<evidence type="ECO:0000256" key="1">
    <source>
        <dbReference type="ARBA" id="ARBA00023002"/>
    </source>
</evidence>
<reference evidence="3" key="1">
    <citation type="submission" date="2018-05" db="EMBL/GenBank/DDBJ databases">
        <authorList>
            <person name="Lanie J.A."/>
            <person name="Ng W.-L."/>
            <person name="Kazmierczak K.M."/>
            <person name="Andrzejewski T.M."/>
            <person name="Davidsen T.M."/>
            <person name="Wayne K.J."/>
            <person name="Tettelin H."/>
            <person name="Glass J.I."/>
            <person name="Rusch D."/>
            <person name="Podicherti R."/>
            <person name="Tsui H.-C.T."/>
            <person name="Winkler M.E."/>
        </authorList>
    </citation>
    <scope>NUCLEOTIDE SEQUENCE</scope>
</reference>